<evidence type="ECO:0000313" key="2">
    <source>
        <dbReference type="Proteomes" id="UP000215335"/>
    </source>
</evidence>
<dbReference type="AlphaFoldDB" id="A0A232EU11"/>
<accession>A0A232EU11</accession>
<proteinExistence type="predicted"/>
<protein>
    <submittedName>
        <fullName evidence="1">Uncharacterized protein</fullName>
    </submittedName>
</protein>
<dbReference type="Proteomes" id="UP000215335">
    <property type="component" value="Unassembled WGS sequence"/>
</dbReference>
<organism evidence="1 2">
    <name type="scientific">Trichomalopsis sarcophagae</name>
    <dbReference type="NCBI Taxonomy" id="543379"/>
    <lineage>
        <taxon>Eukaryota</taxon>
        <taxon>Metazoa</taxon>
        <taxon>Ecdysozoa</taxon>
        <taxon>Arthropoda</taxon>
        <taxon>Hexapoda</taxon>
        <taxon>Insecta</taxon>
        <taxon>Pterygota</taxon>
        <taxon>Neoptera</taxon>
        <taxon>Endopterygota</taxon>
        <taxon>Hymenoptera</taxon>
        <taxon>Apocrita</taxon>
        <taxon>Proctotrupomorpha</taxon>
        <taxon>Chalcidoidea</taxon>
        <taxon>Pteromalidae</taxon>
        <taxon>Pteromalinae</taxon>
        <taxon>Trichomalopsis</taxon>
    </lineage>
</organism>
<evidence type="ECO:0000313" key="1">
    <source>
        <dbReference type="EMBL" id="OXU21843.1"/>
    </source>
</evidence>
<gene>
    <name evidence="1" type="ORF">TSAR_010059</name>
</gene>
<comment type="caution">
    <text evidence="1">The sequence shown here is derived from an EMBL/GenBank/DDBJ whole genome shotgun (WGS) entry which is preliminary data.</text>
</comment>
<dbReference type="EMBL" id="NNAY01002192">
    <property type="protein sequence ID" value="OXU21843.1"/>
    <property type="molecule type" value="Genomic_DNA"/>
</dbReference>
<sequence>MIVRCQINSGLDPACIRRIRSLPQIARNSFVARNRILSILQRKVKGKSCRSLKSLQLKIDFLQLKKKQIFDIKLCRFMFYMEMFDVKVVSIFKIQLFTAANIFFKHFLANNNF</sequence>
<reference evidence="1 2" key="1">
    <citation type="journal article" date="2017" name="Curr. Biol.">
        <title>The Evolution of Venom by Co-option of Single-Copy Genes.</title>
        <authorList>
            <person name="Martinson E.O."/>
            <person name="Mrinalini"/>
            <person name="Kelkar Y.D."/>
            <person name="Chang C.H."/>
            <person name="Werren J.H."/>
        </authorList>
    </citation>
    <scope>NUCLEOTIDE SEQUENCE [LARGE SCALE GENOMIC DNA]</scope>
    <source>
        <strain evidence="1 2">Alberta</strain>
        <tissue evidence="1">Whole body</tissue>
    </source>
</reference>
<name>A0A232EU11_9HYME</name>
<keyword evidence="2" id="KW-1185">Reference proteome</keyword>